<keyword evidence="7" id="KW-0998">Cell outer membrane</keyword>
<dbReference type="InterPro" id="IPR003423">
    <property type="entry name" value="OMP_efflux"/>
</dbReference>
<dbReference type="GO" id="GO:0009279">
    <property type="term" value="C:cell outer membrane"/>
    <property type="evidence" value="ECO:0007669"/>
    <property type="project" value="UniProtKB-SubCell"/>
</dbReference>
<comment type="similarity">
    <text evidence="2">Belongs to the outer membrane factor (OMF) (TC 1.B.17) family.</text>
</comment>
<evidence type="ECO:0000256" key="2">
    <source>
        <dbReference type="ARBA" id="ARBA00007613"/>
    </source>
</evidence>
<organism evidence="10 11">
    <name type="scientific">Sphingobium yanoikuyae</name>
    <name type="common">Sphingomonas yanoikuyae</name>
    <dbReference type="NCBI Taxonomy" id="13690"/>
    <lineage>
        <taxon>Bacteria</taxon>
        <taxon>Pseudomonadati</taxon>
        <taxon>Pseudomonadota</taxon>
        <taxon>Alphaproteobacteria</taxon>
        <taxon>Sphingomonadales</taxon>
        <taxon>Sphingomonadaceae</taxon>
        <taxon>Sphingobium</taxon>
    </lineage>
</organism>
<dbReference type="Proteomes" id="UP000028534">
    <property type="component" value="Unassembled WGS sequence"/>
</dbReference>
<evidence type="ECO:0000256" key="8">
    <source>
        <dbReference type="SAM" id="Coils"/>
    </source>
</evidence>
<evidence type="ECO:0000256" key="9">
    <source>
        <dbReference type="SAM" id="SignalP"/>
    </source>
</evidence>
<sequence>MKHLLFLGAAIMVVPSAHATDLVDAWQAAATHDPDYLAAQAQRDAGGESAVQARALKRPSVQFQGGYQYNVTETNARLPEDLEPVFTGSRSGGRASIAVQAVQPLYDASKQAQAVQLREKAAGADVQFAAEQQQLILRVGQAYFKLLAAQDRLASYQAQVAASEQQRRGAQARFDAGRARITDVREAEARRDASEAQRIGAEADLAYARADFAELTGLPTEGLERPADGFQAPPPPAGLEECIEQAERRSPLVQAAVHQARAAGAEIDRYGLAGRPVVEGVAGYQGQYRLGGDSGNGIVPDRLQSASAGLRITIPLYAGGAIASKEREARANASKAAHDLDGARRDARLQAQQAWYGVSTGARRVAALDTAQRSAGLQQVASNTGREVGIRTQDDVLNAQAQSFSTDRDRRQAIYDYLTARLQLAAATGDLNSEALAGVNAMLQ</sequence>
<gene>
    <name evidence="10" type="ORF">CP98_05109</name>
</gene>
<evidence type="ECO:0000313" key="10">
    <source>
        <dbReference type="EMBL" id="KEZ12510.1"/>
    </source>
</evidence>
<keyword evidence="6" id="KW-0472">Membrane</keyword>
<dbReference type="RefSeq" id="WP_051887083.1">
    <property type="nucleotide sequence ID" value="NZ_DAIQKB010000050.1"/>
</dbReference>
<feature type="chain" id="PRO_5001774055" evidence="9">
    <location>
        <begin position="20"/>
        <end position="444"/>
    </location>
</feature>
<dbReference type="InterPro" id="IPR010130">
    <property type="entry name" value="T1SS_OMP_TolC"/>
</dbReference>
<dbReference type="Pfam" id="PF02321">
    <property type="entry name" value="OEP"/>
    <property type="match status" value="2"/>
</dbReference>
<accession>A0A084E3G8</accession>
<dbReference type="NCBIfam" id="TIGR01844">
    <property type="entry name" value="type_I_sec_TolC"/>
    <property type="match status" value="1"/>
</dbReference>
<dbReference type="GO" id="GO:1990281">
    <property type="term" value="C:efflux pump complex"/>
    <property type="evidence" value="ECO:0007669"/>
    <property type="project" value="TreeGrafter"/>
</dbReference>
<evidence type="ECO:0000256" key="4">
    <source>
        <dbReference type="ARBA" id="ARBA00022452"/>
    </source>
</evidence>
<evidence type="ECO:0000256" key="1">
    <source>
        <dbReference type="ARBA" id="ARBA00004442"/>
    </source>
</evidence>
<comment type="subcellular location">
    <subcellularLocation>
        <location evidence="1">Cell outer membrane</location>
    </subcellularLocation>
</comment>
<keyword evidence="8" id="KW-0175">Coiled coil</keyword>
<dbReference type="PANTHER" id="PTHR30026:SF20">
    <property type="entry name" value="OUTER MEMBRANE PROTEIN TOLC"/>
    <property type="match status" value="1"/>
</dbReference>
<dbReference type="eggNOG" id="COG1538">
    <property type="taxonomic scope" value="Bacteria"/>
</dbReference>
<protein>
    <submittedName>
        <fullName evidence="10">TolC-like protein</fullName>
    </submittedName>
</protein>
<dbReference type="PANTHER" id="PTHR30026">
    <property type="entry name" value="OUTER MEMBRANE PROTEIN TOLC"/>
    <property type="match status" value="1"/>
</dbReference>
<dbReference type="InterPro" id="IPR051906">
    <property type="entry name" value="TolC-like"/>
</dbReference>
<feature type="coiled-coil region" evidence="8">
    <location>
        <begin position="146"/>
        <end position="204"/>
    </location>
</feature>
<evidence type="ECO:0000256" key="5">
    <source>
        <dbReference type="ARBA" id="ARBA00022692"/>
    </source>
</evidence>
<keyword evidence="4" id="KW-1134">Transmembrane beta strand</keyword>
<dbReference type="GO" id="GO:0015562">
    <property type="term" value="F:efflux transmembrane transporter activity"/>
    <property type="evidence" value="ECO:0007669"/>
    <property type="project" value="InterPro"/>
</dbReference>
<feature type="signal peptide" evidence="9">
    <location>
        <begin position="1"/>
        <end position="19"/>
    </location>
</feature>
<dbReference type="GO" id="GO:0015288">
    <property type="term" value="F:porin activity"/>
    <property type="evidence" value="ECO:0007669"/>
    <property type="project" value="TreeGrafter"/>
</dbReference>
<evidence type="ECO:0000256" key="3">
    <source>
        <dbReference type="ARBA" id="ARBA00022448"/>
    </source>
</evidence>
<comment type="caution">
    <text evidence="10">The sequence shown here is derived from an EMBL/GenBank/DDBJ whole genome shotgun (WGS) entry which is preliminary data.</text>
</comment>
<evidence type="ECO:0000313" key="11">
    <source>
        <dbReference type="Proteomes" id="UP000028534"/>
    </source>
</evidence>
<dbReference type="SUPFAM" id="SSF56954">
    <property type="entry name" value="Outer membrane efflux proteins (OEP)"/>
    <property type="match status" value="1"/>
</dbReference>
<dbReference type="AlphaFoldDB" id="A0A084E3G8"/>
<dbReference type="EMBL" id="JGVR01000065">
    <property type="protein sequence ID" value="KEZ12510.1"/>
    <property type="molecule type" value="Genomic_DNA"/>
</dbReference>
<keyword evidence="3" id="KW-0813">Transport</keyword>
<keyword evidence="5" id="KW-0812">Transmembrane</keyword>
<keyword evidence="9" id="KW-0732">Signal</keyword>
<dbReference type="PATRIC" id="fig|13690.10.peg.5286"/>
<dbReference type="Gene3D" id="1.20.1600.10">
    <property type="entry name" value="Outer membrane efflux proteins (OEP)"/>
    <property type="match status" value="1"/>
</dbReference>
<proteinExistence type="inferred from homology"/>
<evidence type="ECO:0000256" key="6">
    <source>
        <dbReference type="ARBA" id="ARBA00023136"/>
    </source>
</evidence>
<name>A0A084E3G8_SPHYA</name>
<reference evidence="10 11" key="1">
    <citation type="submission" date="2014-03" db="EMBL/GenBank/DDBJ databases">
        <title>Genome sequence of Sphingobium yanoikuyae B1.</title>
        <authorList>
            <person name="Gan H.M."/>
            <person name="Gan H.Y."/>
            <person name="Savka M.A."/>
        </authorList>
    </citation>
    <scope>NUCLEOTIDE SEQUENCE [LARGE SCALE GENOMIC DNA]</scope>
    <source>
        <strain evidence="10 11">B1</strain>
    </source>
</reference>
<evidence type="ECO:0000256" key="7">
    <source>
        <dbReference type="ARBA" id="ARBA00023237"/>
    </source>
</evidence>